<dbReference type="AlphaFoldDB" id="F5RFH9"/>
<evidence type="ECO:0000313" key="5">
    <source>
        <dbReference type="Proteomes" id="UP000005019"/>
    </source>
</evidence>
<dbReference type="PANTHER" id="PTHR43022">
    <property type="entry name" value="PROTEIN SMF"/>
    <property type="match status" value="1"/>
</dbReference>
<comment type="caution">
    <text evidence="4">The sequence shown here is derived from an EMBL/GenBank/DDBJ whole genome shotgun (WGS) entry which is preliminary data.</text>
</comment>
<reference evidence="4 5" key="1">
    <citation type="journal article" date="2011" name="J. Bacteriol.">
        <title>Genome sequence of Methyloversatilis universalis FAM5T, a methylotrophic representative of the order Rhodocyclales.</title>
        <authorList>
            <person name="Kittichotirat W."/>
            <person name="Good N.M."/>
            <person name="Hall R."/>
            <person name="Bringel F."/>
            <person name="Lajus A."/>
            <person name="Medigue C."/>
            <person name="Smalley N.E."/>
            <person name="Beck D."/>
            <person name="Bumgarner R."/>
            <person name="Vuilleumier S."/>
            <person name="Kalyuzhnaya M.G."/>
        </authorList>
    </citation>
    <scope>NUCLEOTIDE SEQUENCE [LARGE SCALE GENOMIC DNA]</scope>
    <source>
        <strain evidence="5">ATCC BAA-1314 / JCM 13912 / FAM5</strain>
    </source>
</reference>
<dbReference type="InterPro" id="IPR003488">
    <property type="entry name" value="DprA"/>
</dbReference>
<dbReference type="Pfam" id="PF02481">
    <property type="entry name" value="DNA_processg_A"/>
    <property type="match status" value="1"/>
</dbReference>
<evidence type="ECO:0000259" key="3">
    <source>
        <dbReference type="Pfam" id="PF17782"/>
    </source>
</evidence>
<dbReference type="Pfam" id="PF17782">
    <property type="entry name" value="WHD_DprA"/>
    <property type="match status" value="1"/>
</dbReference>
<comment type="similarity">
    <text evidence="1">Belongs to the DprA/Smf family.</text>
</comment>
<dbReference type="PANTHER" id="PTHR43022:SF1">
    <property type="entry name" value="PROTEIN SMF"/>
    <property type="match status" value="1"/>
</dbReference>
<dbReference type="InterPro" id="IPR036388">
    <property type="entry name" value="WH-like_DNA-bd_sf"/>
</dbReference>
<accession>F5RFH9</accession>
<dbReference type="GO" id="GO:0009294">
    <property type="term" value="P:DNA-mediated transformation"/>
    <property type="evidence" value="ECO:0007669"/>
    <property type="project" value="InterPro"/>
</dbReference>
<dbReference type="Gene3D" id="3.40.50.450">
    <property type="match status" value="1"/>
</dbReference>
<dbReference type="eggNOG" id="COG0758">
    <property type="taxonomic scope" value="Bacteria"/>
</dbReference>
<feature type="domain" description="DprA winged helix" evidence="3">
    <location>
        <begin position="297"/>
        <end position="357"/>
    </location>
</feature>
<dbReference type="RefSeq" id="WP_008063204.1">
    <property type="nucleotide sequence ID" value="NZ_AFHG01000053.1"/>
</dbReference>
<protein>
    <submittedName>
        <fullName evidence="4">DNA protecting protein DprA</fullName>
    </submittedName>
</protein>
<evidence type="ECO:0000256" key="1">
    <source>
        <dbReference type="ARBA" id="ARBA00006525"/>
    </source>
</evidence>
<gene>
    <name evidence="4" type="ORF">METUNv1_03060</name>
</gene>
<dbReference type="Gene3D" id="1.10.10.10">
    <property type="entry name" value="Winged helix-like DNA-binding domain superfamily/Winged helix DNA-binding domain"/>
    <property type="match status" value="1"/>
</dbReference>
<dbReference type="EMBL" id="AFHG01000053">
    <property type="protein sequence ID" value="EGK70835.1"/>
    <property type="molecule type" value="Genomic_DNA"/>
</dbReference>
<proteinExistence type="inferred from homology"/>
<dbReference type="STRING" id="1000565.METUNv1_03060"/>
<dbReference type="InterPro" id="IPR041614">
    <property type="entry name" value="DprA_WH"/>
</dbReference>
<feature type="domain" description="Smf/DprA SLOG" evidence="2">
    <location>
        <begin position="82"/>
        <end position="290"/>
    </location>
</feature>
<evidence type="ECO:0000313" key="4">
    <source>
        <dbReference type="EMBL" id="EGK70835.1"/>
    </source>
</evidence>
<evidence type="ECO:0000259" key="2">
    <source>
        <dbReference type="Pfam" id="PF02481"/>
    </source>
</evidence>
<dbReference type="Proteomes" id="UP000005019">
    <property type="component" value="Unassembled WGS sequence"/>
</dbReference>
<dbReference type="OrthoDB" id="9785707at2"/>
<keyword evidence="5" id="KW-1185">Reference proteome</keyword>
<dbReference type="SUPFAM" id="SSF102405">
    <property type="entry name" value="MCP/YpsA-like"/>
    <property type="match status" value="1"/>
</dbReference>
<organism evidence="4 5">
    <name type="scientific">Methyloversatilis universalis (strain ATCC BAA-1314 / DSM 25237 / JCM 13912 / CCUG 52030 / FAM5)</name>
    <dbReference type="NCBI Taxonomy" id="1000565"/>
    <lineage>
        <taxon>Bacteria</taxon>
        <taxon>Pseudomonadati</taxon>
        <taxon>Pseudomonadota</taxon>
        <taxon>Betaproteobacteria</taxon>
        <taxon>Nitrosomonadales</taxon>
        <taxon>Sterolibacteriaceae</taxon>
        <taxon>Methyloversatilis</taxon>
    </lineage>
</organism>
<dbReference type="NCBIfam" id="TIGR00732">
    <property type="entry name" value="dprA"/>
    <property type="match status" value="1"/>
</dbReference>
<name>F5RFH9_METUF</name>
<dbReference type="InterPro" id="IPR057666">
    <property type="entry name" value="DrpA_SLOG"/>
</dbReference>
<sequence length="363" mass="37842">MPLDSPESAAAWLRLTLTRGVGLESQRRLLSAFGPPERIFAAAGTAVRAAVGDRVARALAAFDADDQVARTLDWAAQPGNHLVTLADPTYPQALLEIADPPTLLYVKGRVELLNARALAIVGARNATAQGASNAEQFARELSRGGLTIVSGLALGCDAAAHAGALEGAGSTIAVIGTGADRIYPSRNQELARRIAEQGAVVTEFPLGTPALRDNFPRRNRIISGLARGVLVVEAAARSGTLITARLAGEQGREVFAIPGSIHSPLSKGCHQLIRQGAKLVDDARDILSELQPASSAPAASSAAEPAGDAQRAVLDAMGFDPVGIDLLSQHTGLTADTLSAMLLSLELEDRVATLPDGRFQRLK</sequence>